<name>A0AAD5YEV4_9APHY</name>
<evidence type="ECO:0000256" key="5">
    <source>
        <dbReference type="ARBA" id="ARBA00022617"/>
    </source>
</evidence>
<keyword evidence="5 13" id="KW-0349">Heme</keyword>
<dbReference type="SUPFAM" id="SSF48264">
    <property type="entry name" value="Cytochrome P450"/>
    <property type="match status" value="1"/>
</dbReference>
<evidence type="ECO:0000256" key="7">
    <source>
        <dbReference type="ARBA" id="ARBA00022723"/>
    </source>
</evidence>
<evidence type="ECO:0000256" key="9">
    <source>
        <dbReference type="ARBA" id="ARBA00023002"/>
    </source>
</evidence>
<dbReference type="Pfam" id="PF00067">
    <property type="entry name" value="p450"/>
    <property type="match status" value="2"/>
</dbReference>
<evidence type="ECO:0000256" key="8">
    <source>
        <dbReference type="ARBA" id="ARBA00022989"/>
    </source>
</evidence>
<dbReference type="GO" id="GO:0020037">
    <property type="term" value="F:heme binding"/>
    <property type="evidence" value="ECO:0007669"/>
    <property type="project" value="InterPro"/>
</dbReference>
<dbReference type="Proteomes" id="UP001212997">
    <property type="component" value="Unassembled WGS sequence"/>
</dbReference>
<evidence type="ECO:0000313" key="17">
    <source>
        <dbReference type="Proteomes" id="UP001212997"/>
    </source>
</evidence>
<accession>A0AAD5YEV4</accession>
<dbReference type="GO" id="GO:0005506">
    <property type="term" value="F:iron ion binding"/>
    <property type="evidence" value="ECO:0007669"/>
    <property type="project" value="InterPro"/>
</dbReference>
<keyword evidence="10 13" id="KW-0408">Iron</keyword>
<dbReference type="GO" id="GO:0016020">
    <property type="term" value="C:membrane"/>
    <property type="evidence" value="ECO:0007669"/>
    <property type="project" value="UniProtKB-SubCell"/>
</dbReference>
<keyword evidence="9 14" id="KW-0560">Oxidoreductase</keyword>
<dbReference type="Gene3D" id="1.10.630.10">
    <property type="entry name" value="Cytochrome P450"/>
    <property type="match status" value="2"/>
</dbReference>
<evidence type="ECO:0000256" key="4">
    <source>
        <dbReference type="ARBA" id="ARBA00010617"/>
    </source>
</evidence>
<evidence type="ECO:0000256" key="12">
    <source>
        <dbReference type="ARBA" id="ARBA00023136"/>
    </source>
</evidence>
<reference evidence="16" key="1">
    <citation type="submission" date="2022-07" db="EMBL/GenBank/DDBJ databases">
        <title>Genome Sequence of Physisporinus lineatus.</title>
        <authorList>
            <person name="Buettner E."/>
        </authorList>
    </citation>
    <scope>NUCLEOTIDE SEQUENCE</scope>
    <source>
        <strain evidence="16">VT162</strain>
    </source>
</reference>
<comment type="similarity">
    <text evidence="4 14">Belongs to the cytochrome P450 family.</text>
</comment>
<dbReference type="EMBL" id="JANAWD010000527">
    <property type="protein sequence ID" value="KAJ3478243.1"/>
    <property type="molecule type" value="Genomic_DNA"/>
</dbReference>
<evidence type="ECO:0000256" key="11">
    <source>
        <dbReference type="ARBA" id="ARBA00023033"/>
    </source>
</evidence>
<proteinExistence type="inferred from homology"/>
<dbReference type="PANTHER" id="PTHR46300:SF7">
    <property type="entry name" value="P450, PUTATIVE (EUROFUNG)-RELATED"/>
    <property type="match status" value="1"/>
</dbReference>
<evidence type="ECO:0008006" key="18">
    <source>
        <dbReference type="Google" id="ProtNLM"/>
    </source>
</evidence>
<dbReference type="PRINTS" id="PR00385">
    <property type="entry name" value="P450"/>
</dbReference>
<evidence type="ECO:0000256" key="15">
    <source>
        <dbReference type="SAM" id="Phobius"/>
    </source>
</evidence>
<dbReference type="GO" id="GO:0016705">
    <property type="term" value="F:oxidoreductase activity, acting on paired donors, with incorporation or reduction of molecular oxygen"/>
    <property type="evidence" value="ECO:0007669"/>
    <property type="project" value="InterPro"/>
</dbReference>
<dbReference type="InterPro" id="IPR001128">
    <property type="entry name" value="Cyt_P450"/>
</dbReference>
<evidence type="ECO:0000256" key="6">
    <source>
        <dbReference type="ARBA" id="ARBA00022692"/>
    </source>
</evidence>
<evidence type="ECO:0000256" key="1">
    <source>
        <dbReference type="ARBA" id="ARBA00001971"/>
    </source>
</evidence>
<dbReference type="AlphaFoldDB" id="A0AAD5YEV4"/>
<comment type="pathway">
    <text evidence="3">Secondary metabolite biosynthesis.</text>
</comment>
<dbReference type="InterPro" id="IPR002401">
    <property type="entry name" value="Cyt_P450_E_grp-I"/>
</dbReference>
<evidence type="ECO:0000313" key="16">
    <source>
        <dbReference type="EMBL" id="KAJ3478243.1"/>
    </source>
</evidence>
<gene>
    <name evidence="16" type="ORF">NLI96_g9898</name>
</gene>
<keyword evidence="8 15" id="KW-1133">Transmembrane helix</keyword>
<comment type="subcellular location">
    <subcellularLocation>
        <location evidence="2">Membrane</location>
        <topology evidence="2">Single-pass membrane protein</topology>
    </subcellularLocation>
</comment>
<dbReference type="PANTHER" id="PTHR46300">
    <property type="entry name" value="P450, PUTATIVE (EUROFUNG)-RELATED-RELATED"/>
    <property type="match status" value="1"/>
</dbReference>
<organism evidence="16 17">
    <name type="scientific">Meripilus lineatus</name>
    <dbReference type="NCBI Taxonomy" id="2056292"/>
    <lineage>
        <taxon>Eukaryota</taxon>
        <taxon>Fungi</taxon>
        <taxon>Dikarya</taxon>
        <taxon>Basidiomycota</taxon>
        <taxon>Agaricomycotina</taxon>
        <taxon>Agaricomycetes</taxon>
        <taxon>Polyporales</taxon>
        <taxon>Meripilaceae</taxon>
        <taxon>Meripilus</taxon>
    </lineage>
</organism>
<keyword evidence="11 14" id="KW-0503">Monooxygenase</keyword>
<keyword evidence="7 13" id="KW-0479">Metal-binding</keyword>
<dbReference type="InterPro" id="IPR050364">
    <property type="entry name" value="Cytochrome_P450_fung"/>
</dbReference>
<feature type="transmembrane region" description="Helical" evidence="15">
    <location>
        <begin position="15"/>
        <end position="31"/>
    </location>
</feature>
<feature type="binding site" description="axial binding residue" evidence="13">
    <location>
        <position position="405"/>
    </location>
    <ligand>
        <name>heme</name>
        <dbReference type="ChEBI" id="CHEBI:30413"/>
    </ligand>
    <ligandPart>
        <name>Fe</name>
        <dbReference type="ChEBI" id="CHEBI:18248"/>
    </ligandPart>
</feature>
<evidence type="ECO:0000256" key="10">
    <source>
        <dbReference type="ARBA" id="ARBA00023004"/>
    </source>
</evidence>
<dbReference type="InterPro" id="IPR036396">
    <property type="entry name" value="Cyt_P450_sf"/>
</dbReference>
<dbReference type="GO" id="GO:0004497">
    <property type="term" value="F:monooxygenase activity"/>
    <property type="evidence" value="ECO:0007669"/>
    <property type="project" value="UniProtKB-KW"/>
</dbReference>
<keyword evidence="12 15" id="KW-0472">Membrane</keyword>
<protein>
    <recommendedName>
        <fullName evidence="18">Cytochrome P450</fullName>
    </recommendedName>
</protein>
<dbReference type="InterPro" id="IPR017972">
    <property type="entry name" value="Cyt_P450_CS"/>
</dbReference>
<evidence type="ECO:0000256" key="2">
    <source>
        <dbReference type="ARBA" id="ARBA00004167"/>
    </source>
</evidence>
<comment type="cofactor">
    <cofactor evidence="1 13">
        <name>heme</name>
        <dbReference type="ChEBI" id="CHEBI:30413"/>
    </cofactor>
</comment>
<dbReference type="PROSITE" id="PS00086">
    <property type="entry name" value="CYTOCHROME_P450"/>
    <property type="match status" value="1"/>
</dbReference>
<evidence type="ECO:0000256" key="14">
    <source>
        <dbReference type="RuleBase" id="RU000461"/>
    </source>
</evidence>
<evidence type="ECO:0000256" key="13">
    <source>
        <dbReference type="PIRSR" id="PIRSR602401-1"/>
    </source>
</evidence>
<keyword evidence="17" id="KW-1185">Reference proteome</keyword>
<sequence>MDLHALASIGVRDPLVLFFLFSAIVLALRFLRRRRVPLPPGPKGLPVVGNILDLPNKDEYRVYADWSRRYDSGILSLEVLGSPMIILNSAKAINDLLEKKSAQFSNRPPLRLFNDVMGCSWNLLFIQPGPRFKEMRRLFNDFFHTKIMSNYHNHMLKHSSEFLCRMLERPEDLHEHLKKQSISLITDVTYGISGDEMATVYANYERAIAQAAVSPILGLLLDWLPFLPKIATWLPFMHKTLVWKRHIHAARTTPFAHAKSAIARGKVSSAVIPQLLRSVEENSKHEEFLQDFGATVHGGGTDTTTFLLETLIYALSLYPEVQCKAQEDIDRVVGHLRLPDFSDRKSLPIISAIVKEALRALCHDENEFPDPHLFNPTRHLTSSGSLNPDTKDPESIAFGFGRRVCPGKAFAIESVWIMTARILSVYEIGEPVHLDGSSLTREGQFTSGLTSYPKPFKCTLKPRSPGAYDLIRATATFES</sequence>
<comment type="caution">
    <text evidence="16">The sequence shown here is derived from an EMBL/GenBank/DDBJ whole genome shotgun (WGS) entry which is preliminary data.</text>
</comment>
<evidence type="ECO:0000256" key="3">
    <source>
        <dbReference type="ARBA" id="ARBA00005179"/>
    </source>
</evidence>
<keyword evidence="6 15" id="KW-0812">Transmembrane</keyword>
<dbReference type="PRINTS" id="PR00463">
    <property type="entry name" value="EP450I"/>
</dbReference>